<proteinExistence type="predicted"/>
<evidence type="ECO:0000256" key="1">
    <source>
        <dbReference type="SAM" id="Coils"/>
    </source>
</evidence>
<feature type="coiled-coil region" evidence="1">
    <location>
        <begin position="237"/>
        <end position="326"/>
    </location>
</feature>
<dbReference type="PANTHER" id="PTHR32309:SF13">
    <property type="entry name" value="FERRIC ENTEROBACTIN TRANSPORT PROTEIN FEPE"/>
    <property type="match status" value="1"/>
</dbReference>
<keyword evidence="1" id="KW-0175">Coiled coil</keyword>
<dbReference type="EMBL" id="JAHCDA010000004">
    <property type="protein sequence ID" value="MBS7813388.1"/>
    <property type="molecule type" value="Genomic_DNA"/>
</dbReference>
<keyword evidence="2" id="KW-1133">Transmembrane helix</keyword>
<evidence type="ECO:0008006" key="5">
    <source>
        <dbReference type="Google" id="ProtNLM"/>
    </source>
</evidence>
<name>A0ABS5QIQ9_9PROT</name>
<protein>
    <recommendedName>
        <fullName evidence="5">Capsular polysaccharide transport system permease protein</fullName>
    </recommendedName>
</protein>
<dbReference type="PANTHER" id="PTHR32309">
    <property type="entry name" value="TYROSINE-PROTEIN KINASE"/>
    <property type="match status" value="1"/>
</dbReference>
<evidence type="ECO:0000313" key="4">
    <source>
        <dbReference type="Proteomes" id="UP000766336"/>
    </source>
</evidence>
<dbReference type="InterPro" id="IPR050445">
    <property type="entry name" value="Bact_polysacc_biosynth/exp"/>
</dbReference>
<feature type="transmembrane region" description="Helical" evidence="2">
    <location>
        <begin position="24"/>
        <end position="44"/>
    </location>
</feature>
<dbReference type="RefSeq" id="WP_213672071.1">
    <property type="nucleotide sequence ID" value="NZ_JAHCDA010000004.1"/>
</dbReference>
<keyword evidence="4" id="KW-1185">Reference proteome</keyword>
<comment type="caution">
    <text evidence="3">The sequence shown here is derived from an EMBL/GenBank/DDBJ whole genome shotgun (WGS) entry which is preliminary data.</text>
</comment>
<reference evidence="3 4" key="1">
    <citation type="submission" date="2021-05" db="EMBL/GenBank/DDBJ databases">
        <title>Roseococcus sp. XZZS9, whole genome shotgun sequencing project.</title>
        <authorList>
            <person name="Zhao G."/>
            <person name="Shen L."/>
        </authorList>
    </citation>
    <scope>NUCLEOTIDE SEQUENCE [LARGE SCALE GENOMIC DNA]</scope>
    <source>
        <strain evidence="3 4">XZZS9</strain>
    </source>
</reference>
<keyword evidence="2" id="KW-0472">Membrane</keyword>
<sequence length="389" mass="43647">MTEPNKMQNRSAIRGRSIAEHLKSWLLLLIVLSPGWVSSVYLIFVAKPQYASEASFVVRSASGNSPTAGLATLLATFGIGQPHEHAYSVQEFMLSRDAVKQLDERIGFRRVYGQVTWDPYFEFPSLLNGRSAEHMWRFHRRMTEVIFNANTSITSIRVRAFTPDDARAMARELLVLGEQTVNTINQRLFADAIRLAALEVTRAEERVTTAQAALSEFRGRELTLDPSRGSIIVTELIGRLNAELAATRAQLSELLALSPSSPGLPNLRSRIAALVAQINEERERAVGGADGLTQQLGKYDRLNLDREFANQQLASAMQALQVARLEGQRQQLFIERVVEPGLPDYAAYPEVTRWVFTNMALNLIMFMIGWLMVVGAREHRRGLQVRQRA</sequence>
<feature type="transmembrane region" description="Helical" evidence="2">
    <location>
        <begin position="354"/>
        <end position="376"/>
    </location>
</feature>
<keyword evidence="2" id="KW-0812">Transmembrane</keyword>
<gene>
    <name evidence="3" type="ORF">KHU32_20770</name>
</gene>
<accession>A0ABS5QIQ9</accession>
<evidence type="ECO:0000256" key="2">
    <source>
        <dbReference type="SAM" id="Phobius"/>
    </source>
</evidence>
<organism evidence="3 4">
    <name type="scientific">Roseococcus pinisoli</name>
    <dbReference type="NCBI Taxonomy" id="2835040"/>
    <lineage>
        <taxon>Bacteria</taxon>
        <taxon>Pseudomonadati</taxon>
        <taxon>Pseudomonadota</taxon>
        <taxon>Alphaproteobacteria</taxon>
        <taxon>Acetobacterales</taxon>
        <taxon>Roseomonadaceae</taxon>
        <taxon>Roseococcus</taxon>
    </lineage>
</organism>
<evidence type="ECO:0000313" key="3">
    <source>
        <dbReference type="EMBL" id="MBS7813388.1"/>
    </source>
</evidence>
<dbReference type="Proteomes" id="UP000766336">
    <property type="component" value="Unassembled WGS sequence"/>
</dbReference>